<dbReference type="AlphaFoldDB" id="A0A6G1LM65"/>
<proteinExistence type="predicted"/>
<reference evidence="2" key="1">
    <citation type="journal article" date="2020" name="Stud. Mycol.">
        <title>101 Dothideomycetes genomes: a test case for predicting lifestyles and emergence of pathogens.</title>
        <authorList>
            <person name="Haridas S."/>
            <person name="Albert R."/>
            <person name="Binder M."/>
            <person name="Bloem J."/>
            <person name="Labutti K."/>
            <person name="Salamov A."/>
            <person name="Andreopoulos B."/>
            <person name="Baker S."/>
            <person name="Barry K."/>
            <person name="Bills G."/>
            <person name="Bluhm B."/>
            <person name="Cannon C."/>
            <person name="Castanera R."/>
            <person name="Culley D."/>
            <person name="Daum C."/>
            <person name="Ezra D."/>
            <person name="Gonzalez J."/>
            <person name="Henrissat B."/>
            <person name="Kuo A."/>
            <person name="Liang C."/>
            <person name="Lipzen A."/>
            <person name="Lutzoni F."/>
            <person name="Magnuson J."/>
            <person name="Mondo S."/>
            <person name="Nolan M."/>
            <person name="Ohm R."/>
            <person name="Pangilinan J."/>
            <person name="Park H.-J."/>
            <person name="Ramirez L."/>
            <person name="Alfaro M."/>
            <person name="Sun H."/>
            <person name="Tritt A."/>
            <person name="Yoshinaga Y."/>
            <person name="Zwiers L.-H."/>
            <person name="Turgeon B."/>
            <person name="Goodwin S."/>
            <person name="Spatafora J."/>
            <person name="Crous P."/>
            <person name="Grigoriev I."/>
        </authorList>
    </citation>
    <scope>NUCLEOTIDE SEQUENCE</scope>
    <source>
        <strain evidence="2">CBS 116005</strain>
    </source>
</reference>
<evidence type="ECO:0000313" key="2">
    <source>
        <dbReference type="EMBL" id="KAF2773956.1"/>
    </source>
</evidence>
<evidence type="ECO:0000313" key="3">
    <source>
        <dbReference type="Proteomes" id="UP000799436"/>
    </source>
</evidence>
<organism evidence="2 3">
    <name type="scientific">Teratosphaeria nubilosa</name>
    <dbReference type="NCBI Taxonomy" id="161662"/>
    <lineage>
        <taxon>Eukaryota</taxon>
        <taxon>Fungi</taxon>
        <taxon>Dikarya</taxon>
        <taxon>Ascomycota</taxon>
        <taxon>Pezizomycotina</taxon>
        <taxon>Dothideomycetes</taxon>
        <taxon>Dothideomycetidae</taxon>
        <taxon>Mycosphaerellales</taxon>
        <taxon>Teratosphaeriaceae</taxon>
        <taxon>Teratosphaeria</taxon>
    </lineage>
</organism>
<name>A0A6G1LM65_9PEZI</name>
<keyword evidence="3" id="KW-1185">Reference proteome</keyword>
<dbReference type="Proteomes" id="UP000799436">
    <property type="component" value="Unassembled WGS sequence"/>
</dbReference>
<evidence type="ECO:0000256" key="1">
    <source>
        <dbReference type="SAM" id="MobiDB-lite"/>
    </source>
</evidence>
<gene>
    <name evidence="2" type="ORF">EJ03DRAFT_72923</name>
</gene>
<accession>A0A6G1LM65</accession>
<sequence>MKTRQSKMIPQLPENRYDHTQQHNSHRTAPQRAIKAAKYQPRVHGTASALEASLAAASASVSSISPARTSIRSQSTSDSLATSVSSPGAAVPLPIKRQITEIRVERPPVTSPRQSHAPHQCPPRGRFYRLSLLPRSKAKEVRKSSARTSGCEEKCHSCQIATKRSHGRSFAGEDVWPAARSGLHKLEQQGPFSTYPVPYELWFGWLLDFCYSVVLPRSNSKTKAQMSNYLTWSRAFEITELELYYTSLFLATGPPLPSPHHHTYIYPAAKLTFLHSRRYLSVIGVDRIDSPYL</sequence>
<dbReference type="EMBL" id="ML995809">
    <property type="protein sequence ID" value="KAF2773956.1"/>
    <property type="molecule type" value="Genomic_DNA"/>
</dbReference>
<feature type="region of interest" description="Disordered" evidence="1">
    <location>
        <begin position="61"/>
        <end position="123"/>
    </location>
</feature>
<feature type="region of interest" description="Disordered" evidence="1">
    <location>
        <begin position="1"/>
        <end position="40"/>
    </location>
</feature>
<feature type="compositionally biased region" description="Low complexity" evidence="1">
    <location>
        <begin position="61"/>
        <end position="86"/>
    </location>
</feature>
<protein>
    <submittedName>
        <fullName evidence="2">Uncharacterized protein</fullName>
    </submittedName>
</protein>